<feature type="transmembrane region" description="Helical" evidence="6">
    <location>
        <begin position="296"/>
        <end position="318"/>
    </location>
</feature>
<name>A0A934W2E8_9MICO</name>
<dbReference type="CDD" id="cd13136">
    <property type="entry name" value="MATE_DinF_like"/>
    <property type="match status" value="1"/>
</dbReference>
<feature type="transmembrane region" description="Helical" evidence="6">
    <location>
        <begin position="173"/>
        <end position="196"/>
    </location>
</feature>
<dbReference type="GO" id="GO:0015297">
    <property type="term" value="F:antiporter activity"/>
    <property type="evidence" value="ECO:0007669"/>
    <property type="project" value="InterPro"/>
</dbReference>
<sequence length="424" mass="42926">MAGPTLAALVAEPLFLLVDTALVGHLGDEPLAGLGIASSILQTAVGLLVFLAYATTPAVARLVGAGDRRGALRAGVDGVWLALAVGVVMLALGLWLGDGAVALFGAQTDVAAAASVYLGISLWGLPAMLIVLAATGLLRGLQNTHTPLVIVTAGFAANAALNAIFIYGLGWGIAGSAAGTVIAQWAMAVAFVVIVARRARRSGAALRPGLAGVTGVAASGGWLLLRTASLRAAMLATVFAGSMLGARGLAVLQVALALFSLVAFVLDSLAIAGQAMIGHGFGAADRERVSHITRRLIRFGLLAGVGIGVVIAALSPVLGRVFSSETPVLAALPPVLLVMAVGVPLSGFVFVLDGVLIGAGDSRYLALSGVVNLAVYLPLLWWAVSVGTVFALWAAFALGYIGIRAVTLGLRARGTRWIELAATR</sequence>
<keyword evidence="8" id="KW-1185">Reference proteome</keyword>
<keyword evidence="3 6" id="KW-0812">Transmembrane</keyword>
<dbReference type="PANTHER" id="PTHR42893">
    <property type="entry name" value="PROTEIN DETOXIFICATION 44, CHLOROPLASTIC-RELATED"/>
    <property type="match status" value="1"/>
</dbReference>
<feature type="transmembrane region" description="Helical" evidence="6">
    <location>
        <begin position="74"/>
        <end position="96"/>
    </location>
</feature>
<comment type="caution">
    <text evidence="7">The sequence shown here is derived from an EMBL/GenBank/DDBJ whole genome shotgun (WGS) entry which is preliminary data.</text>
</comment>
<evidence type="ECO:0000256" key="3">
    <source>
        <dbReference type="ARBA" id="ARBA00022692"/>
    </source>
</evidence>
<feature type="transmembrane region" description="Helical" evidence="6">
    <location>
        <begin position="245"/>
        <end position="266"/>
    </location>
</feature>
<protein>
    <submittedName>
        <fullName evidence="7">MATE family efflux transporter</fullName>
    </submittedName>
</protein>
<proteinExistence type="inferred from homology"/>
<dbReference type="PANTHER" id="PTHR42893:SF46">
    <property type="entry name" value="PROTEIN DETOXIFICATION 44, CHLOROPLASTIC"/>
    <property type="match status" value="1"/>
</dbReference>
<evidence type="ECO:0000313" key="7">
    <source>
        <dbReference type="EMBL" id="MBK4346114.1"/>
    </source>
</evidence>
<keyword evidence="5 6" id="KW-0472">Membrane</keyword>
<evidence type="ECO:0000256" key="5">
    <source>
        <dbReference type="ARBA" id="ARBA00023136"/>
    </source>
</evidence>
<evidence type="ECO:0000256" key="1">
    <source>
        <dbReference type="ARBA" id="ARBA00004141"/>
    </source>
</evidence>
<feature type="transmembrane region" description="Helical" evidence="6">
    <location>
        <begin position="390"/>
        <end position="410"/>
    </location>
</feature>
<dbReference type="InterPro" id="IPR044644">
    <property type="entry name" value="DinF-like"/>
</dbReference>
<keyword evidence="4 6" id="KW-1133">Transmembrane helix</keyword>
<feature type="transmembrane region" description="Helical" evidence="6">
    <location>
        <begin position="116"/>
        <end position="141"/>
    </location>
</feature>
<evidence type="ECO:0000256" key="2">
    <source>
        <dbReference type="ARBA" id="ARBA00010199"/>
    </source>
</evidence>
<reference evidence="7" key="1">
    <citation type="submission" date="2021-01" db="EMBL/GenBank/DDBJ databases">
        <title>Lacisediminihabitans sp. nov. strain G11-30, isolated from Antarctic Soil.</title>
        <authorList>
            <person name="Li J."/>
        </authorList>
    </citation>
    <scope>NUCLEOTIDE SEQUENCE</scope>
    <source>
        <strain evidence="7">G11-30</strain>
    </source>
</reference>
<dbReference type="GO" id="GO:0005886">
    <property type="term" value="C:plasma membrane"/>
    <property type="evidence" value="ECO:0007669"/>
    <property type="project" value="TreeGrafter"/>
</dbReference>
<dbReference type="EMBL" id="JAEPES010000001">
    <property type="protein sequence ID" value="MBK4346114.1"/>
    <property type="molecule type" value="Genomic_DNA"/>
</dbReference>
<dbReference type="Pfam" id="PF01554">
    <property type="entry name" value="MatE"/>
    <property type="match status" value="2"/>
</dbReference>
<comment type="subcellular location">
    <subcellularLocation>
        <location evidence="1">Membrane</location>
        <topology evidence="1">Multi-pass membrane protein</topology>
    </subcellularLocation>
</comment>
<dbReference type="GO" id="GO:0042910">
    <property type="term" value="F:xenobiotic transmembrane transporter activity"/>
    <property type="evidence" value="ECO:0007669"/>
    <property type="project" value="InterPro"/>
</dbReference>
<dbReference type="InterPro" id="IPR002528">
    <property type="entry name" value="MATE_fam"/>
</dbReference>
<dbReference type="Proteomes" id="UP000636458">
    <property type="component" value="Unassembled WGS sequence"/>
</dbReference>
<accession>A0A934W2E8</accession>
<feature type="transmembrane region" description="Helical" evidence="6">
    <location>
        <begin position="148"/>
        <end position="167"/>
    </location>
</feature>
<gene>
    <name evidence="7" type="ORF">IV501_00570</name>
</gene>
<feature type="transmembrane region" description="Helical" evidence="6">
    <location>
        <begin position="208"/>
        <end position="225"/>
    </location>
</feature>
<feature type="transmembrane region" description="Helical" evidence="6">
    <location>
        <begin position="330"/>
        <end position="352"/>
    </location>
</feature>
<feature type="transmembrane region" description="Helical" evidence="6">
    <location>
        <begin position="364"/>
        <end position="384"/>
    </location>
</feature>
<dbReference type="NCBIfam" id="TIGR00797">
    <property type="entry name" value="matE"/>
    <property type="match status" value="1"/>
</dbReference>
<dbReference type="AlphaFoldDB" id="A0A934W2E8"/>
<organism evidence="7 8">
    <name type="scientific">Lacisediminihabitans changchengi</name>
    <dbReference type="NCBI Taxonomy" id="2787634"/>
    <lineage>
        <taxon>Bacteria</taxon>
        <taxon>Bacillati</taxon>
        <taxon>Actinomycetota</taxon>
        <taxon>Actinomycetes</taxon>
        <taxon>Micrococcales</taxon>
        <taxon>Microbacteriaceae</taxon>
        <taxon>Lacisediminihabitans</taxon>
    </lineage>
</organism>
<evidence type="ECO:0000256" key="4">
    <source>
        <dbReference type="ARBA" id="ARBA00022989"/>
    </source>
</evidence>
<comment type="similarity">
    <text evidence="2">Belongs to the multi antimicrobial extrusion (MATE) (TC 2.A.66.1) family.</text>
</comment>
<evidence type="ECO:0000256" key="6">
    <source>
        <dbReference type="SAM" id="Phobius"/>
    </source>
</evidence>
<feature type="transmembrane region" description="Helical" evidence="6">
    <location>
        <begin position="31"/>
        <end position="53"/>
    </location>
</feature>
<evidence type="ECO:0000313" key="8">
    <source>
        <dbReference type="Proteomes" id="UP000636458"/>
    </source>
</evidence>